<dbReference type="Proteomes" id="UP000275408">
    <property type="component" value="Unassembled WGS sequence"/>
</dbReference>
<proteinExistence type="predicted"/>
<dbReference type="Gene3D" id="3.30.40.10">
    <property type="entry name" value="Zinc/RING finger domain, C3HC4 (zinc finger)"/>
    <property type="match status" value="1"/>
</dbReference>
<evidence type="ECO:0000256" key="3">
    <source>
        <dbReference type="ARBA" id="ARBA00022833"/>
    </source>
</evidence>
<organism evidence="5 6">
    <name type="scientific">Pocillopora damicornis</name>
    <name type="common">Cauliflower coral</name>
    <name type="synonym">Millepora damicornis</name>
    <dbReference type="NCBI Taxonomy" id="46731"/>
    <lineage>
        <taxon>Eukaryota</taxon>
        <taxon>Metazoa</taxon>
        <taxon>Cnidaria</taxon>
        <taxon>Anthozoa</taxon>
        <taxon>Hexacorallia</taxon>
        <taxon>Scleractinia</taxon>
        <taxon>Astrocoeniina</taxon>
        <taxon>Pocilloporidae</taxon>
        <taxon>Pocillopora</taxon>
    </lineage>
</organism>
<dbReference type="AlphaFoldDB" id="A0A3M6UV97"/>
<dbReference type="EMBL" id="RCHS01000636">
    <property type="protein sequence ID" value="RMX57591.1"/>
    <property type="molecule type" value="Genomic_DNA"/>
</dbReference>
<accession>A0A3M6UV97</accession>
<evidence type="ECO:0000256" key="1">
    <source>
        <dbReference type="ARBA" id="ARBA00022723"/>
    </source>
</evidence>
<sequence>MLSILGKLNEDRFSSYVDQSIYELGLEPIYSSGDGNCFYNSLSILMSGHESDSEFFRLDAAMYGLAHHDHIVDANAWYFTDRGDALQQAASVSLSPNEVQEIKDKSIQEIVAKSVQSQVFNALKNFTDIELLQVTSAAGFLKKPIQQHCELSGAVWYHTKQSPPCCFQPDREEAPFYIIWLPLTGQGNTFNHICPLLPWKCVALDAFLCVFWRGYNTQYSSRNEMVQCLTCFEWYHCVCLGISLEEANEFHDSGLWLHVAPPISEPRHIGVLKPRHQQQNS</sequence>
<reference evidence="5 6" key="1">
    <citation type="journal article" date="2018" name="Sci. Rep.">
        <title>Comparative analysis of the Pocillopora damicornis genome highlights role of immune system in coral evolution.</title>
        <authorList>
            <person name="Cunning R."/>
            <person name="Bay R.A."/>
            <person name="Gillette P."/>
            <person name="Baker A.C."/>
            <person name="Traylor-Knowles N."/>
        </authorList>
    </citation>
    <scope>NUCLEOTIDE SEQUENCE [LARGE SCALE GENOMIC DNA]</scope>
    <source>
        <strain evidence="5">RSMAS</strain>
        <tissue evidence="5">Whole animal</tissue>
    </source>
</reference>
<keyword evidence="3" id="KW-0862">Zinc</keyword>
<evidence type="ECO:0000259" key="4">
    <source>
        <dbReference type="Pfam" id="PF00628"/>
    </source>
</evidence>
<dbReference type="InterPro" id="IPR019787">
    <property type="entry name" value="Znf_PHD-finger"/>
</dbReference>
<dbReference type="GO" id="GO:0008270">
    <property type="term" value="F:zinc ion binding"/>
    <property type="evidence" value="ECO:0007669"/>
    <property type="project" value="UniProtKB-KW"/>
</dbReference>
<keyword evidence="1" id="KW-0479">Metal-binding</keyword>
<feature type="domain" description="PHD-type" evidence="4">
    <location>
        <begin position="221"/>
        <end position="249"/>
    </location>
</feature>
<dbReference type="Pfam" id="PF00628">
    <property type="entry name" value="PHD"/>
    <property type="match status" value="1"/>
</dbReference>
<name>A0A3M6UV97_POCDA</name>
<evidence type="ECO:0000313" key="5">
    <source>
        <dbReference type="EMBL" id="RMX57591.1"/>
    </source>
</evidence>
<keyword evidence="2" id="KW-0863">Zinc-finger</keyword>
<protein>
    <recommendedName>
        <fullName evidence="4">PHD-type domain-containing protein</fullName>
    </recommendedName>
</protein>
<keyword evidence="6" id="KW-1185">Reference proteome</keyword>
<dbReference type="InterPro" id="IPR013083">
    <property type="entry name" value="Znf_RING/FYVE/PHD"/>
</dbReference>
<dbReference type="InterPro" id="IPR011011">
    <property type="entry name" value="Znf_FYVE_PHD"/>
</dbReference>
<evidence type="ECO:0000256" key="2">
    <source>
        <dbReference type="ARBA" id="ARBA00022771"/>
    </source>
</evidence>
<comment type="caution">
    <text evidence="5">The sequence shown here is derived from an EMBL/GenBank/DDBJ whole genome shotgun (WGS) entry which is preliminary data.</text>
</comment>
<dbReference type="SUPFAM" id="SSF57903">
    <property type="entry name" value="FYVE/PHD zinc finger"/>
    <property type="match status" value="1"/>
</dbReference>
<gene>
    <name evidence="5" type="ORF">pdam_00024818</name>
</gene>
<evidence type="ECO:0000313" key="6">
    <source>
        <dbReference type="Proteomes" id="UP000275408"/>
    </source>
</evidence>